<dbReference type="GO" id="GO:0015078">
    <property type="term" value="F:proton transmembrane transporter activity"/>
    <property type="evidence" value="ECO:0007669"/>
    <property type="project" value="InterPro"/>
</dbReference>
<dbReference type="AlphaFoldDB" id="A0A5F9DQZ6"/>
<evidence type="ECO:0000256" key="1">
    <source>
        <dbReference type="ARBA" id="ARBA00004325"/>
    </source>
</evidence>
<dbReference type="Pfam" id="PF04718">
    <property type="entry name" value="ATP-synt_G"/>
    <property type="match status" value="1"/>
</dbReference>
<dbReference type="GO" id="GO:0045259">
    <property type="term" value="C:proton-transporting ATP synthase complex"/>
    <property type="evidence" value="ECO:0007669"/>
    <property type="project" value="UniProtKB-KW"/>
</dbReference>
<accession>A0A5F9DQZ6</accession>
<keyword evidence="7" id="KW-0496">Mitochondrion</keyword>
<evidence type="ECO:0000256" key="4">
    <source>
        <dbReference type="ARBA" id="ARBA00022547"/>
    </source>
</evidence>
<organism evidence="11 12">
    <name type="scientific">Oryctolagus cuniculus</name>
    <name type="common">Rabbit</name>
    <dbReference type="NCBI Taxonomy" id="9986"/>
    <lineage>
        <taxon>Eukaryota</taxon>
        <taxon>Metazoa</taxon>
        <taxon>Chordata</taxon>
        <taxon>Craniata</taxon>
        <taxon>Vertebrata</taxon>
        <taxon>Euteleostomi</taxon>
        <taxon>Mammalia</taxon>
        <taxon>Eutheria</taxon>
        <taxon>Euarchontoglires</taxon>
        <taxon>Glires</taxon>
        <taxon>Lagomorpha</taxon>
        <taxon>Leporidae</taxon>
        <taxon>Oryctolagus</taxon>
    </lineage>
</organism>
<evidence type="ECO:0000313" key="12">
    <source>
        <dbReference type="Proteomes" id="UP000001811"/>
    </source>
</evidence>
<dbReference type="GO" id="GO:0015986">
    <property type="term" value="P:proton motive force-driven ATP synthesis"/>
    <property type="evidence" value="ECO:0007669"/>
    <property type="project" value="InterPro"/>
</dbReference>
<dbReference type="InParanoid" id="A0A5F9DQZ6"/>
<keyword evidence="3" id="KW-0813">Transport</keyword>
<sequence length="85" mass="9157">MAQFVLNLVGKALALVNAAVTYSKPWLATFCQYNRVELAPPATAEFPTAIQSLKNIVNSALTGSFEQLTAKEAVLNGLVATEVWM</sequence>
<feature type="signal peptide" evidence="10">
    <location>
        <begin position="1"/>
        <end position="18"/>
    </location>
</feature>
<evidence type="ECO:0000256" key="3">
    <source>
        <dbReference type="ARBA" id="ARBA00022448"/>
    </source>
</evidence>
<dbReference type="Proteomes" id="UP000001811">
    <property type="component" value="Chromosome 12"/>
</dbReference>
<reference evidence="11" key="2">
    <citation type="submission" date="2025-08" db="UniProtKB">
        <authorList>
            <consortium name="Ensembl"/>
        </authorList>
    </citation>
    <scope>IDENTIFICATION</scope>
    <source>
        <strain evidence="11">Thorbecke</strain>
    </source>
</reference>
<evidence type="ECO:0000256" key="2">
    <source>
        <dbReference type="ARBA" id="ARBA00005699"/>
    </source>
</evidence>
<dbReference type="STRING" id="9986.ENSOCUP00000047944"/>
<comment type="subcellular location">
    <subcellularLocation>
        <location evidence="1">Mitochondrion membrane</location>
    </subcellularLocation>
</comment>
<evidence type="ECO:0000256" key="5">
    <source>
        <dbReference type="ARBA" id="ARBA00022781"/>
    </source>
</evidence>
<keyword evidence="12" id="KW-1185">Reference proteome</keyword>
<dbReference type="Ensembl" id="ENSOCUT00000042447.1">
    <property type="protein sequence ID" value="ENSOCUP00000047944.1"/>
    <property type="gene ID" value="ENSOCUG00000030190.1"/>
</dbReference>
<keyword evidence="5" id="KW-0375">Hydrogen ion transport</keyword>
<keyword evidence="10" id="KW-0732">Signal</keyword>
<dbReference type="EMBL" id="AAGW02019323">
    <property type="status" value="NOT_ANNOTATED_CDS"/>
    <property type="molecule type" value="Genomic_DNA"/>
</dbReference>
<keyword evidence="8" id="KW-0472">Membrane</keyword>
<proteinExistence type="inferred from homology"/>
<comment type="similarity">
    <text evidence="2">Belongs to the ATPase g subunit family.</text>
</comment>
<evidence type="ECO:0000313" key="11">
    <source>
        <dbReference type="Ensembl" id="ENSOCUP00000047944.1"/>
    </source>
</evidence>
<dbReference type="InterPro" id="IPR006808">
    <property type="entry name" value="ATP_synth_F0_gsu_mt"/>
</dbReference>
<keyword evidence="6" id="KW-0406">Ion transport</keyword>
<evidence type="ECO:0000256" key="6">
    <source>
        <dbReference type="ARBA" id="ARBA00023065"/>
    </source>
</evidence>
<reference evidence="11 12" key="1">
    <citation type="journal article" date="2011" name="Nature">
        <title>A high-resolution map of human evolutionary constraint using 29 mammals.</title>
        <authorList>
            <person name="Lindblad-Toh K."/>
            <person name="Garber M."/>
            <person name="Zuk O."/>
            <person name="Lin M.F."/>
            <person name="Parker B.J."/>
            <person name="Washietl S."/>
            <person name="Kheradpour P."/>
            <person name="Ernst J."/>
            <person name="Jordan G."/>
            <person name="Mauceli E."/>
            <person name="Ward L.D."/>
            <person name="Lowe C.B."/>
            <person name="Holloway A.K."/>
            <person name="Clamp M."/>
            <person name="Gnerre S."/>
            <person name="Alfoldi J."/>
            <person name="Beal K."/>
            <person name="Chang J."/>
            <person name="Clawson H."/>
            <person name="Cuff J."/>
            <person name="Di Palma F."/>
            <person name="Fitzgerald S."/>
            <person name="Flicek P."/>
            <person name="Guttman M."/>
            <person name="Hubisz M.J."/>
            <person name="Jaffe D.B."/>
            <person name="Jungreis I."/>
            <person name="Kent W.J."/>
            <person name="Kostka D."/>
            <person name="Lara M."/>
            <person name="Martins A.L."/>
            <person name="Massingham T."/>
            <person name="Moltke I."/>
            <person name="Raney B.J."/>
            <person name="Rasmussen M.D."/>
            <person name="Robinson J."/>
            <person name="Stark A."/>
            <person name="Vilella A.J."/>
            <person name="Wen J."/>
            <person name="Xie X."/>
            <person name="Zody M.C."/>
            <person name="Baldwin J."/>
            <person name="Bloom T."/>
            <person name="Chin C.W."/>
            <person name="Heiman D."/>
            <person name="Nicol R."/>
            <person name="Nusbaum C."/>
            <person name="Young S."/>
            <person name="Wilkinson J."/>
            <person name="Worley K.C."/>
            <person name="Kovar C.L."/>
            <person name="Muzny D.M."/>
            <person name="Gibbs R.A."/>
            <person name="Cree A."/>
            <person name="Dihn H.H."/>
            <person name="Fowler G."/>
            <person name="Jhangiani S."/>
            <person name="Joshi V."/>
            <person name="Lee S."/>
            <person name="Lewis L.R."/>
            <person name="Nazareth L.V."/>
            <person name="Okwuonu G."/>
            <person name="Santibanez J."/>
            <person name="Warren W.C."/>
            <person name="Mardis E.R."/>
            <person name="Weinstock G.M."/>
            <person name="Wilson R.K."/>
            <person name="Delehaunty K."/>
            <person name="Dooling D."/>
            <person name="Fronik C."/>
            <person name="Fulton L."/>
            <person name="Fulton B."/>
            <person name="Graves T."/>
            <person name="Minx P."/>
            <person name="Sodergren E."/>
            <person name="Birney E."/>
            <person name="Margulies E.H."/>
            <person name="Herrero J."/>
            <person name="Green E.D."/>
            <person name="Haussler D."/>
            <person name="Siepel A."/>
            <person name="Goldman N."/>
            <person name="Pollard K.S."/>
            <person name="Pedersen J.S."/>
            <person name="Lander E.S."/>
            <person name="Kellis M."/>
        </authorList>
    </citation>
    <scope>NUCLEOTIDE SEQUENCE [LARGE SCALE GENOMIC DNA]</scope>
    <source>
        <strain evidence="11 12">Thorbecke inbred</strain>
    </source>
</reference>
<keyword evidence="9" id="KW-0066">ATP synthesis</keyword>
<evidence type="ECO:0000256" key="7">
    <source>
        <dbReference type="ARBA" id="ARBA00023128"/>
    </source>
</evidence>
<dbReference type="GO" id="GO:0031966">
    <property type="term" value="C:mitochondrial membrane"/>
    <property type="evidence" value="ECO:0007669"/>
    <property type="project" value="UniProtKB-SubCell"/>
</dbReference>
<name>A0A5F9DQZ6_RABIT</name>
<dbReference type="Bgee" id="ENSOCUG00000030190">
    <property type="expression patterns" value="Expressed in ovary and 4 other cell types or tissues"/>
</dbReference>
<protein>
    <submittedName>
        <fullName evidence="11">Uncharacterized protein</fullName>
    </submittedName>
</protein>
<evidence type="ECO:0000256" key="8">
    <source>
        <dbReference type="ARBA" id="ARBA00023136"/>
    </source>
</evidence>
<keyword evidence="4" id="KW-0138">CF(0)</keyword>
<dbReference type="SMR" id="A0A5F9DQZ6"/>
<dbReference type="GeneTree" id="ENSGT01030000234890"/>
<feature type="chain" id="PRO_5045350230" evidence="10">
    <location>
        <begin position="19"/>
        <end position="85"/>
    </location>
</feature>
<evidence type="ECO:0000256" key="10">
    <source>
        <dbReference type="SAM" id="SignalP"/>
    </source>
</evidence>
<evidence type="ECO:0000256" key="9">
    <source>
        <dbReference type="ARBA" id="ARBA00023310"/>
    </source>
</evidence>
<reference evidence="11" key="3">
    <citation type="submission" date="2025-09" db="UniProtKB">
        <authorList>
            <consortium name="Ensembl"/>
        </authorList>
    </citation>
    <scope>IDENTIFICATION</scope>
    <source>
        <strain evidence="11">Thorbecke</strain>
    </source>
</reference>